<comment type="caution">
    <text evidence="4">The sequence shown here is derived from an EMBL/GenBank/DDBJ whole genome shotgun (WGS) entry which is preliminary data.</text>
</comment>
<dbReference type="AlphaFoldDB" id="A0A9P9EX65"/>
<dbReference type="PANTHER" id="PTHR44533:SF4">
    <property type="entry name" value="DEAD_H RNA HELICASE, PUTATIVE-RELATED"/>
    <property type="match status" value="1"/>
</dbReference>
<organism evidence="4 5">
    <name type="scientific">Dactylonectria estremocensis</name>
    <dbReference type="NCBI Taxonomy" id="1079267"/>
    <lineage>
        <taxon>Eukaryota</taxon>
        <taxon>Fungi</taxon>
        <taxon>Dikarya</taxon>
        <taxon>Ascomycota</taxon>
        <taxon>Pezizomycotina</taxon>
        <taxon>Sordariomycetes</taxon>
        <taxon>Hypocreomycetidae</taxon>
        <taxon>Hypocreales</taxon>
        <taxon>Nectriaceae</taxon>
        <taxon>Dactylonectria</taxon>
    </lineage>
</organism>
<protein>
    <recommendedName>
        <fullName evidence="3">ATP-dependent RNA helicase DDX60 PIN-like domain-containing protein</fullName>
    </recommendedName>
</protein>
<evidence type="ECO:0000256" key="2">
    <source>
        <dbReference type="ARBA" id="ARBA00022806"/>
    </source>
</evidence>
<name>A0A9P9EX65_9HYPO</name>
<evidence type="ECO:0000313" key="4">
    <source>
        <dbReference type="EMBL" id="KAH7149470.1"/>
    </source>
</evidence>
<dbReference type="InterPro" id="IPR052431">
    <property type="entry name" value="SKI2_subfamily_helicases"/>
</dbReference>
<proteinExistence type="predicted"/>
<keyword evidence="1" id="KW-0378">Hydrolase</keyword>
<evidence type="ECO:0000313" key="5">
    <source>
        <dbReference type="Proteomes" id="UP000717696"/>
    </source>
</evidence>
<dbReference type="GO" id="GO:0016787">
    <property type="term" value="F:hydrolase activity"/>
    <property type="evidence" value="ECO:0007669"/>
    <property type="project" value="UniProtKB-KW"/>
</dbReference>
<keyword evidence="5" id="KW-1185">Reference proteome</keyword>
<dbReference type="Pfam" id="PF23002">
    <property type="entry name" value="PIN-like_DDX60"/>
    <property type="match status" value="1"/>
</dbReference>
<dbReference type="GO" id="GO:0004386">
    <property type="term" value="F:helicase activity"/>
    <property type="evidence" value="ECO:0007669"/>
    <property type="project" value="UniProtKB-KW"/>
</dbReference>
<accession>A0A9P9EX65</accession>
<keyword evidence="2" id="KW-0547">Nucleotide-binding</keyword>
<keyword evidence="2" id="KW-0347">Helicase</keyword>
<gene>
    <name evidence="4" type="ORF">B0J13DRAFT_621329</name>
</gene>
<dbReference type="EMBL" id="JAGMUU010000007">
    <property type="protein sequence ID" value="KAH7149470.1"/>
    <property type="molecule type" value="Genomic_DNA"/>
</dbReference>
<keyword evidence="2" id="KW-0067">ATP-binding</keyword>
<evidence type="ECO:0000256" key="1">
    <source>
        <dbReference type="ARBA" id="ARBA00022801"/>
    </source>
</evidence>
<dbReference type="PANTHER" id="PTHR44533">
    <property type="entry name" value="DEAD/H RNA HELICASE, PUTATIVE-RELATED"/>
    <property type="match status" value="1"/>
</dbReference>
<dbReference type="GO" id="GO:0005737">
    <property type="term" value="C:cytoplasm"/>
    <property type="evidence" value="ECO:0007669"/>
    <property type="project" value="TreeGrafter"/>
</dbReference>
<evidence type="ECO:0000259" key="3">
    <source>
        <dbReference type="Pfam" id="PF23002"/>
    </source>
</evidence>
<dbReference type="OrthoDB" id="2320933at2759"/>
<dbReference type="Proteomes" id="UP000717696">
    <property type="component" value="Unassembled WGS sequence"/>
</dbReference>
<reference evidence="4" key="1">
    <citation type="journal article" date="2021" name="Nat. Commun.">
        <title>Genetic determinants of endophytism in the Arabidopsis root mycobiome.</title>
        <authorList>
            <person name="Mesny F."/>
            <person name="Miyauchi S."/>
            <person name="Thiergart T."/>
            <person name="Pickel B."/>
            <person name="Atanasova L."/>
            <person name="Karlsson M."/>
            <person name="Huettel B."/>
            <person name="Barry K.W."/>
            <person name="Haridas S."/>
            <person name="Chen C."/>
            <person name="Bauer D."/>
            <person name="Andreopoulos W."/>
            <person name="Pangilinan J."/>
            <person name="LaButti K."/>
            <person name="Riley R."/>
            <person name="Lipzen A."/>
            <person name="Clum A."/>
            <person name="Drula E."/>
            <person name="Henrissat B."/>
            <person name="Kohler A."/>
            <person name="Grigoriev I.V."/>
            <person name="Martin F.M."/>
            <person name="Hacquard S."/>
        </authorList>
    </citation>
    <scope>NUCLEOTIDE SEQUENCE</scope>
    <source>
        <strain evidence="4">MPI-CAGE-AT-0021</strain>
    </source>
</reference>
<dbReference type="InterPro" id="IPR055124">
    <property type="entry name" value="PIN-like_DDX60"/>
</dbReference>
<sequence>MRETKRITSGFELMHAVYAVEKFLHDLQKRGCNFDIIFFRDLKSICALPKEGTEPYKGDLTRAVLFQHLARSEIRSGVHEFDSFESGECRKHLSSRSWHFIICHEGYGDEGPETVLLHHLIWKFASSGKHVFVTLLSQTKNSTDIPDHDTTVFQTLRESSVIETTIANGYIEPNDSTTNLTLREWIIINFICSFLEDLPPDMIHRAVMNDIHALLLHTAALRMCHLQDRRCETTEIDFNSKVFLRLFSIICIEWIERGVKSGEVSWDLFDMTDGRIISFMVNRVKTNEPVPEGIMKVACSLWKEVTRLKPIYSDSQVDIALQLSTPSSLPAELAATPPAALAFEHPTFNKYVGNIKTNKVKVTDPAASIVSEDLNHWRSNKTVISWKSTYKPGFFARKRK</sequence>
<feature type="domain" description="ATP-dependent RNA helicase DDX60 PIN-like" evidence="3">
    <location>
        <begin position="14"/>
        <end position="138"/>
    </location>
</feature>